<dbReference type="PANTHER" id="PTHR37957">
    <property type="entry name" value="BLR7070 PROTEIN"/>
    <property type="match status" value="1"/>
</dbReference>
<dbReference type="Pfam" id="PF13449">
    <property type="entry name" value="Phytase-like"/>
    <property type="match status" value="1"/>
</dbReference>
<dbReference type="EMBL" id="SMFK01000016">
    <property type="protein sequence ID" value="TDD94409.1"/>
    <property type="molecule type" value="Genomic_DNA"/>
</dbReference>
<dbReference type="Proteomes" id="UP000295479">
    <property type="component" value="Unassembled WGS sequence"/>
</dbReference>
<evidence type="ECO:0000313" key="4">
    <source>
        <dbReference type="Proteomes" id="UP000295479"/>
    </source>
</evidence>
<feature type="domain" description="Phytase-like" evidence="2">
    <location>
        <begin position="50"/>
        <end position="362"/>
    </location>
</feature>
<evidence type="ECO:0000313" key="3">
    <source>
        <dbReference type="EMBL" id="TDD94409.1"/>
    </source>
</evidence>
<feature type="chain" id="PRO_5020750168" evidence="1">
    <location>
        <begin position="25"/>
        <end position="376"/>
    </location>
</feature>
<feature type="signal peptide" evidence="1">
    <location>
        <begin position="1"/>
        <end position="24"/>
    </location>
</feature>
<dbReference type="OrthoDB" id="9798539at2"/>
<dbReference type="AlphaFoldDB" id="A0A4R5C6U4"/>
<gene>
    <name evidence="3" type="ORF">E0F76_16565</name>
</gene>
<dbReference type="RefSeq" id="WP_132008732.1">
    <property type="nucleotide sequence ID" value="NZ_SMFK01000016.1"/>
</dbReference>
<name>A0A4R5C6U4_9FLAO</name>
<dbReference type="InterPro" id="IPR027372">
    <property type="entry name" value="Phytase-like_dom"/>
</dbReference>
<organism evidence="3 4">
    <name type="scientific">Flavobacterium cellulosilyticum</name>
    <dbReference type="NCBI Taxonomy" id="2541731"/>
    <lineage>
        <taxon>Bacteria</taxon>
        <taxon>Pseudomonadati</taxon>
        <taxon>Bacteroidota</taxon>
        <taxon>Flavobacteriia</taxon>
        <taxon>Flavobacteriales</taxon>
        <taxon>Flavobacteriaceae</taxon>
        <taxon>Flavobacterium</taxon>
    </lineage>
</organism>
<protein>
    <submittedName>
        <fullName evidence="3">Esterase-like activity of phytase family protein</fullName>
    </submittedName>
</protein>
<sequence length="376" mass="42556">MNKLAFFAVILFCIVSCSSIQSTATSSATLQLKFLNSIEIPSDQEFKNTLVGGLSGIDYDAKNDIYYLISDDRSEYNIARFYIAKILLTTDKIKSIKFENVVSFKNKAKENYSNWQKKPATSIDPEDIRYNPKTKNIVWSSEGARVISDQTTILQNPSIQTTTLEGNFVNNYNLSSNLKMQKEDKGPRSNAVLEGITFDKKYRTLFANIESPLFEDDKEATTTKGALIRMYQYEVKSKTNTAQYAYLLDPVAHFPIPENGFSINGVSAIQYYDKNQLLVVERSYSVGTQKCTIKIYLCDFTKATNVKDFTSLQNQKFILASKKLVLNMDDLNVFVDNIEGITFGPKLASGKQSLLFVTDNNFSKLQKTQILLFEVE</sequence>
<proteinExistence type="predicted"/>
<dbReference type="PANTHER" id="PTHR37957:SF1">
    <property type="entry name" value="PHYTASE-LIKE DOMAIN-CONTAINING PROTEIN"/>
    <property type="match status" value="1"/>
</dbReference>
<keyword evidence="1" id="KW-0732">Signal</keyword>
<reference evidence="3 4" key="1">
    <citation type="submission" date="2019-03" db="EMBL/GenBank/DDBJ databases">
        <title>Flavobacterium AR-3-4 sp. nov. isolated from arctic soil.</title>
        <authorList>
            <person name="Chaudhary D.K."/>
        </authorList>
    </citation>
    <scope>NUCLEOTIDE SEQUENCE [LARGE SCALE GENOMIC DNA]</scope>
    <source>
        <strain evidence="3 4">AR-3-4</strain>
    </source>
</reference>
<evidence type="ECO:0000259" key="2">
    <source>
        <dbReference type="Pfam" id="PF13449"/>
    </source>
</evidence>
<accession>A0A4R5C6U4</accession>
<keyword evidence="4" id="KW-1185">Reference proteome</keyword>
<comment type="caution">
    <text evidence="3">The sequence shown here is derived from an EMBL/GenBank/DDBJ whole genome shotgun (WGS) entry which is preliminary data.</text>
</comment>
<evidence type="ECO:0000256" key="1">
    <source>
        <dbReference type="SAM" id="SignalP"/>
    </source>
</evidence>